<keyword evidence="2" id="KW-1185">Reference proteome</keyword>
<dbReference type="EMBL" id="JBHUON010000022">
    <property type="protein sequence ID" value="MFD2866185.1"/>
    <property type="molecule type" value="Genomic_DNA"/>
</dbReference>
<evidence type="ECO:0000313" key="2">
    <source>
        <dbReference type="Proteomes" id="UP001597601"/>
    </source>
</evidence>
<protein>
    <submittedName>
        <fullName evidence="1">Uncharacterized protein</fullName>
    </submittedName>
</protein>
<dbReference type="Proteomes" id="UP001597601">
    <property type="component" value="Unassembled WGS sequence"/>
</dbReference>
<comment type="caution">
    <text evidence="1">The sequence shown here is derived from an EMBL/GenBank/DDBJ whole genome shotgun (WGS) entry which is preliminary data.</text>
</comment>
<organism evidence="1 2">
    <name type="scientific">Mucilaginibacter antarcticus</name>
    <dbReference type="NCBI Taxonomy" id="1855725"/>
    <lineage>
        <taxon>Bacteria</taxon>
        <taxon>Pseudomonadati</taxon>
        <taxon>Bacteroidota</taxon>
        <taxon>Sphingobacteriia</taxon>
        <taxon>Sphingobacteriales</taxon>
        <taxon>Sphingobacteriaceae</taxon>
        <taxon>Mucilaginibacter</taxon>
    </lineage>
</organism>
<proteinExistence type="predicted"/>
<reference evidence="2" key="1">
    <citation type="journal article" date="2019" name="Int. J. Syst. Evol. Microbiol.">
        <title>The Global Catalogue of Microorganisms (GCM) 10K type strain sequencing project: providing services to taxonomists for standard genome sequencing and annotation.</title>
        <authorList>
            <consortium name="The Broad Institute Genomics Platform"/>
            <consortium name="The Broad Institute Genome Sequencing Center for Infectious Disease"/>
            <person name="Wu L."/>
            <person name="Ma J."/>
        </authorList>
    </citation>
    <scope>NUCLEOTIDE SEQUENCE [LARGE SCALE GENOMIC DNA]</scope>
    <source>
        <strain evidence="2">KCTC 52232</strain>
    </source>
</reference>
<accession>A0ABW5XQW7</accession>
<name>A0ABW5XQW7_9SPHI</name>
<dbReference type="RefSeq" id="WP_377129598.1">
    <property type="nucleotide sequence ID" value="NZ_JBHUHN010000001.1"/>
</dbReference>
<evidence type="ECO:0000313" key="1">
    <source>
        <dbReference type="EMBL" id="MFD2866185.1"/>
    </source>
</evidence>
<gene>
    <name evidence="1" type="ORF">ACFSYC_15920</name>
</gene>
<sequence>MKATSANRNYVVRPQPYRNKADGADAFGSVYFKKSSVKIWRLFNTWCPGVRLVPVTMRTDAFCRHLYHIGVTLRVRLYAHTPAGLSHKAGIRYHP</sequence>